<organism evidence="2">
    <name type="scientific">gut metagenome</name>
    <dbReference type="NCBI Taxonomy" id="749906"/>
    <lineage>
        <taxon>unclassified sequences</taxon>
        <taxon>metagenomes</taxon>
        <taxon>organismal metagenomes</taxon>
    </lineage>
</organism>
<feature type="region of interest" description="Disordered" evidence="1">
    <location>
        <begin position="1"/>
        <end position="46"/>
    </location>
</feature>
<name>J9GGV0_9ZZZZ</name>
<sequence length="112" mass="12066">MPTRSSTSWRRGRHRQPSSRPSRRARLTWTFPRPSTQTETPLTLEAPRPPVALLTAATTRAALLAAARTPVALLTAATTRAALLTEATPTLAGTITAAGWATNRQGRFGRAH</sequence>
<proteinExistence type="predicted"/>
<dbReference type="EMBL" id="AMCI01004189">
    <property type="protein sequence ID" value="EJW98609.1"/>
    <property type="molecule type" value="Genomic_DNA"/>
</dbReference>
<accession>J9GGV0</accession>
<gene>
    <name evidence="2" type="ORF">EVA_13283</name>
</gene>
<evidence type="ECO:0000256" key="1">
    <source>
        <dbReference type="SAM" id="MobiDB-lite"/>
    </source>
</evidence>
<evidence type="ECO:0000313" key="2">
    <source>
        <dbReference type="EMBL" id="EJW98609.1"/>
    </source>
</evidence>
<reference evidence="2" key="1">
    <citation type="journal article" date="2012" name="PLoS ONE">
        <title>Gene sets for utilization of primary and secondary nutrition supplies in the distal gut of endangered iberian lynx.</title>
        <authorList>
            <person name="Alcaide M."/>
            <person name="Messina E."/>
            <person name="Richter M."/>
            <person name="Bargiela R."/>
            <person name="Peplies J."/>
            <person name="Huws S.A."/>
            <person name="Newbold C.J."/>
            <person name="Golyshin P.N."/>
            <person name="Simon M.A."/>
            <person name="Lopez G."/>
            <person name="Yakimov M.M."/>
            <person name="Ferrer M."/>
        </authorList>
    </citation>
    <scope>NUCLEOTIDE SEQUENCE</scope>
</reference>
<protein>
    <submittedName>
        <fullName evidence="2">Uncharacterized protein</fullName>
    </submittedName>
</protein>
<feature type="compositionally biased region" description="Basic residues" evidence="1">
    <location>
        <begin position="10"/>
        <end position="26"/>
    </location>
</feature>
<dbReference type="AlphaFoldDB" id="J9GGV0"/>
<comment type="caution">
    <text evidence="2">The sequence shown here is derived from an EMBL/GenBank/DDBJ whole genome shotgun (WGS) entry which is preliminary data.</text>
</comment>